<dbReference type="Pfam" id="PF07681">
    <property type="entry name" value="DoxX"/>
    <property type="match status" value="1"/>
</dbReference>
<protein>
    <recommendedName>
        <fullName evidence="10">DoxX family protein</fullName>
    </recommendedName>
</protein>
<keyword evidence="6 7" id="KW-0472">Membrane</keyword>
<evidence type="ECO:0000256" key="1">
    <source>
        <dbReference type="ARBA" id="ARBA00004651"/>
    </source>
</evidence>
<dbReference type="PANTHER" id="PTHR33452:SF1">
    <property type="entry name" value="INNER MEMBRANE PROTEIN YPHA-RELATED"/>
    <property type="match status" value="1"/>
</dbReference>
<feature type="transmembrane region" description="Helical" evidence="7">
    <location>
        <begin position="82"/>
        <end position="102"/>
    </location>
</feature>
<dbReference type="EMBL" id="BJOV01000001">
    <property type="protein sequence ID" value="GED99572.1"/>
    <property type="molecule type" value="Genomic_DNA"/>
</dbReference>
<dbReference type="PANTHER" id="PTHR33452">
    <property type="entry name" value="OXIDOREDUCTASE CATD-RELATED"/>
    <property type="match status" value="1"/>
</dbReference>
<comment type="subcellular location">
    <subcellularLocation>
        <location evidence="1">Cell membrane</location>
        <topology evidence="1">Multi-pass membrane protein</topology>
    </subcellularLocation>
</comment>
<feature type="transmembrane region" description="Helical" evidence="7">
    <location>
        <begin position="108"/>
        <end position="127"/>
    </location>
</feature>
<evidence type="ECO:0000256" key="4">
    <source>
        <dbReference type="ARBA" id="ARBA00022692"/>
    </source>
</evidence>
<evidence type="ECO:0000256" key="5">
    <source>
        <dbReference type="ARBA" id="ARBA00022989"/>
    </source>
</evidence>
<dbReference type="Proteomes" id="UP000444960">
    <property type="component" value="Unassembled WGS sequence"/>
</dbReference>
<organism evidence="8 9">
    <name type="scientific">Gordonia spumicola</name>
    <dbReference type="NCBI Taxonomy" id="589161"/>
    <lineage>
        <taxon>Bacteria</taxon>
        <taxon>Bacillati</taxon>
        <taxon>Actinomycetota</taxon>
        <taxon>Actinomycetes</taxon>
        <taxon>Mycobacteriales</taxon>
        <taxon>Gordoniaceae</taxon>
        <taxon>Gordonia</taxon>
    </lineage>
</organism>
<reference evidence="9" key="1">
    <citation type="submission" date="2019-06" db="EMBL/GenBank/DDBJ databases">
        <title>Gordonia isolated from sludge of a wastewater treatment plant.</title>
        <authorList>
            <person name="Tamura T."/>
            <person name="Aoyama K."/>
            <person name="Kang Y."/>
            <person name="Saito S."/>
            <person name="Akiyama N."/>
            <person name="Yazawa K."/>
            <person name="Gonoi T."/>
            <person name="Mikami Y."/>
        </authorList>
    </citation>
    <scope>NUCLEOTIDE SEQUENCE [LARGE SCALE GENOMIC DNA]</scope>
    <source>
        <strain evidence="9">NBRC 107696</strain>
    </source>
</reference>
<comment type="similarity">
    <text evidence="2">Belongs to the DoxX family.</text>
</comment>
<accession>A0A7I9V2Z7</accession>
<dbReference type="InterPro" id="IPR051907">
    <property type="entry name" value="DoxX-like_oxidoreductase"/>
</dbReference>
<evidence type="ECO:0000313" key="9">
    <source>
        <dbReference type="Proteomes" id="UP000444960"/>
    </source>
</evidence>
<keyword evidence="5 7" id="KW-1133">Transmembrane helix</keyword>
<dbReference type="AlphaFoldDB" id="A0A7I9V2Z7"/>
<sequence>MNPLKHAQGLSTTIARIILGIIFLAHGCQKFFVYGMDNVATNFDMMGAPFPTLSAWVAAILEFVGGIALIAGIAVPLFALLLIFDMIGAIFIAHIDAGFWSADGGYELPLALIAGLIAVAIAHQGVLSVDAHVAKRFTPSQK</sequence>
<evidence type="ECO:0000313" key="8">
    <source>
        <dbReference type="EMBL" id="GED99572.1"/>
    </source>
</evidence>
<dbReference type="OrthoDB" id="1122432at2"/>
<keyword evidence="4 7" id="KW-0812">Transmembrane</keyword>
<evidence type="ECO:0008006" key="10">
    <source>
        <dbReference type="Google" id="ProtNLM"/>
    </source>
</evidence>
<dbReference type="RefSeq" id="WP_161893553.1">
    <property type="nucleotide sequence ID" value="NZ_BJOV01000001.1"/>
</dbReference>
<feature type="transmembrane region" description="Helical" evidence="7">
    <location>
        <begin position="53"/>
        <end position="75"/>
    </location>
</feature>
<proteinExistence type="inferred from homology"/>
<evidence type="ECO:0000256" key="7">
    <source>
        <dbReference type="SAM" id="Phobius"/>
    </source>
</evidence>
<evidence type="ECO:0000256" key="2">
    <source>
        <dbReference type="ARBA" id="ARBA00006679"/>
    </source>
</evidence>
<evidence type="ECO:0000256" key="3">
    <source>
        <dbReference type="ARBA" id="ARBA00022475"/>
    </source>
</evidence>
<feature type="transmembrane region" description="Helical" evidence="7">
    <location>
        <begin position="12"/>
        <end position="33"/>
    </location>
</feature>
<dbReference type="GO" id="GO:0005886">
    <property type="term" value="C:plasma membrane"/>
    <property type="evidence" value="ECO:0007669"/>
    <property type="project" value="UniProtKB-SubCell"/>
</dbReference>
<keyword evidence="3" id="KW-1003">Cell membrane</keyword>
<gene>
    <name evidence="8" type="ORF">nbrc107696_00190</name>
</gene>
<comment type="caution">
    <text evidence="8">The sequence shown here is derived from an EMBL/GenBank/DDBJ whole genome shotgun (WGS) entry which is preliminary data.</text>
</comment>
<name>A0A7I9V2Z7_9ACTN</name>
<evidence type="ECO:0000256" key="6">
    <source>
        <dbReference type="ARBA" id="ARBA00023136"/>
    </source>
</evidence>
<keyword evidence="9" id="KW-1185">Reference proteome</keyword>
<dbReference type="InterPro" id="IPR032808">
    <property type="entry name" value="DoxX"/>
</dbReference>